<evidence type="ECO:0000313" key="1">
    <source>
        <dbReference type="EMBL" id="KAI4324333.1"/>
    </source>
</evidence>
<accession>A0ACB9ML52</accession>
<comment type="caution">
    <text evidence="1">The sequence shown here is derived from an EMBL/GenBank/DDBJ whole genome shotgun (WGS) entry which is preliminary data.</text>
</comment>
<name>A0ACB9ML52_BAUVA</name>
<proteinExistence type="predicted"/>
<protein>
    <submittedName>
        <fullName evidence="1">Uncharacterized protein</fullName>
    </submittedName>
</protein>
<reference evidence="1 2" key="1">
    <citation type="journal article" date="2022" name="DNA Res.">
        <title>Chromosomal-level genome assembly of the orchid tree Bauhinia variegata (Leguminosae; Cercidoideae) supports the allotetraploid origin hypothesis of Bauhinia.</title>
        <authorList>
            <person name="Zhong Y."/>
            <person name="Chen Y."/>
            <person name="Zheng D."/>
            <person name="Pang J."/>
            <person name="Liu Y."/>
            <person name="Luo S."/>
            <person name="Meng S."/>
            <person name="Qian L."/>
            <person name="Wei D."/>
            <person name="Dai S."/>
            <person name="Zhou R."/>
        </authorList>
    </citation>
    <scope>NUCLEOTIDE SEQUENCE [LARGE SCALE GENOMIC DNA]</scope>
    <source>
        <strain evidence="1">BV-YZ2020</strain>
    </source>
</reference>
<dbReference type="EMBL" id="CM039434">
    <property type="protein sequence ID" value="KAI4324333.1"/>
    <property type="molecule type" value="Genomic_DNA"/>
</dbReference>
<organism evidence="1 2">
    <name type="scientific">Bauhinia variegata</name>
    <name type="common">Purple orchid tree</name>
    <name type="synonym">Phanera variegata</name>
    <dbReference type="NCBI Taxonomy" id="167791"/>
    <lineage>
        <taxon>Eukaryota</taxon>
        <taxon>Viridiplantae</taxon>
        <taxon>Streptophyta</taxon>
        <taxon>Embryophyta</taxon>
        <taxon>Tracheophyta</taxon>
        <taxon>Spermatophyta</taxon>
        <taxon>Magnoliopsida</taxon>
        <taxon>eudicotyledons</taxon>
        <taxon>Gunneridae</taxon>
        <taxon>Pentapetalae</taxon>
        <taxon>rosids</taxon>
        <taxon>fabids</taxon>
        <taxon>Fabales</taxon>
        <taxon>Fabaceae</taxon>
        <taxon>Cercidoideae</taxon>
        <taxon>Cercideae</taxon>
        <taxon>Bauhiniinae</taxon>
        <taxon>Bauhinia</taxon>
    </lineage>
</organism>
<dbReference type="Proteomes" id="UP000828941">
    <property type="component" value="Chromosome 9"/>
</dbReference>
<gene>
    <name evidence="1" type="ORF">L6164_023881</name>
</gene>
<evidence type="ECO:0000313" key="2">
    <source>
        <dbReference type="Proteomes" id="UP000828941"/>
    </source>
</evidence>
<sequence>MEYPFSPKGKGLGYWTSPRTQLEGSTSLDGGIRNSISEDVLNNFSELMSFDTYAGWCNSPSANEQILANGFSSFAPYASSDGFNSLEQSNGAFFMTEGSGNYNTMGSSPNTGEKVGFQQVDTQLGFSGDANDANNLNSRQNNGSLQQINTLDMGNYIISRSPAWSLDERMLRALSFFKESAGGGILAQVWVPIKQGDQFILSTSEQPYLLDQMLAGYREVSRQFTFSAEEKPGSVPGLPGRVFISKVPEWTSNVLYYSKTEYLRVEHAIDHEVRGSIAFPVFDLHSEMPCCAVLELVTTKEQSDFDRELEIVCQALQAVNLRTSMPPRLLPQYVSNNKRAALTEIIDVLRAVCHAHRLPLALAWIPCWYTEGVGDEIRGIRIRENNSNSSEKGVLCIEESACYINDRLMDGFVHACLEHHLEQGQGIAGKALQSNHPFFCPDVKTYDISEYPLVHHARKYNLNAAVAIRLRSTFTNDDDYILEFFLPVNMTGSSEQQLLLDNLSGTMQRICKSLRTVSDVELSRREGQQGGFRKEKAPGFLSMSRSNSQIALTDGDHDSMRKMSSKASNLRNNGIDDADNQVTSGSRRQAEKKRNTAEKNVSLSVLQQYFSGSLKDAAKSIGVCPTTLKRICRQHGIPRWPSRKINKVNRSLKKIQTVLDSVQGVEGGLKFDPSTGGFVSGGSIIQEYDAHRSLLFSEKSMPVKDPVLVTQDVVVVNSAPCSERDNSVIKMEEDDAYLTYRNQLLHSRSAVTHNSCEGELKRINASSVDCSEDSRSMACLGSVLAQEGDKWVQKNDSLGLENANSDVSGSSSSLIAGGIENSLDGDNGIVDHRHPTSSSMTDSSNGSGSTMHDSSSASFENQKHSKVKSTSLDSGPKIIVKATYREDTIRFKFDPSAGCLQLYEEVATRFKLQNGSFQLKYLDDEEEWVMLVNDSDLQECLEILDEIGTRSVKFLVRDLPFVLSSSGSSSCSCRQLIA</sequence>
<keyword evidence="2" id="KW-1185">Reference proteome</keyword>